<dbReference type="GO" id="GO:0030178">
    <property type="term" value="P:negative regulation of Wnt signaling pathway"/>
    <property type="evidence" value="ECO:0007669"/>
    <property type="project" value="InterPro"/>
</dbReference>
<name>A0A953LEP6_9BACT</name>
<organism evidence="13 14">
    <name type="scientific">Membranihabitans marinus</name>
    <dbReference type="NCBI Taxonomy" id="1227546"/>
    <lineage>
        <taxon>Bacteria</taxon>
        <taxon>Pseudomonadati</taxon>
        <taxon>Bacteroidota</taxon>
        <taxon>Saprospiria</taxon>
        <taxon>Saprospirales</taxon>
        <taxon>Saprospiraceae</taxon>
        <taxon>Membranihabitans</taxon>
    </lineage>
</organism>
<dbReference type="AlphaFoldDB" id="A0A953LEP6"/>
<dbReference type="Proteomes" id="UP000753961">
    <property type="component" value="Unassembled WGS sequence"/>
</dbReference>
<evidence type="ECO:0000256" key="10">
    <source>
        <dbReference type="ARBA" id="ARBA00023049"/>
    </source>
</evidence>
<sequence>MMPIKTYTPGIVILWVMVLLFGCQVPRHAGADKTTSLANSLLWKIESPDLDAPSYLFGTMHLIPEEHYFWPAHFQNAYSATEQIVLETNELDMNPASMMGLMPKIMMPQDQTLEDLVSDDEYERIREFFEGMGMPLMFLQNIKPFFLYMLVDIDLGSLLGEGSKSYEMEITNRAKTDRKAVLGLESLDYQISLFDSIPYTDQAQMLVQAIDQKMERGDESADEAVQGLYQTYKDQDLNAILEEVQATDITFKNFNQIFLDIRNRNWIPRIETYIHQKPTFIAVGAAHLPGQTGVIHLLEKAGYILTPVLNPRDGTY</sequence>
<dbReference type="RefSeq" id="WP_222581757.1">
    <property type="nucleotide sequence ID" value="NZ_JAHVHU010000026.1"/>
</dbReference>
<comment type="caution">
    <text evidence="13">The sequence shown here is derived from an EMBL/GenBank/DDBJ whole genome shotgun (WGS) entry which is preliminary data.</text>
</comment>
<evidence type="ECO:0000256" key="6">
    <source>
        <dbReference type="ARBA" id="ARBA00022723"/>
    </source>
</evidence>
<proteinExistence type="predicted"/>
<dbReference type="GO" id="GO:0006508">
    <property type="term" value="P:proteolysis"/>
    <property type="evidence" value="ECO:0007669"/>
    <property type="project" value="UniProtKB-KW"/>
</dbReference>
<dbReference type="PROSITE" id="PS51257">
    <property type="entry name" value="PROKAR_LIPOPROTEIN"/>
    <property type="match status" value="1"/>
</dbReference>
<evidence type="ECO:0000256" key="2">
    <source>
        <dbReference type="ARBA" id="ARBA00001941"/>
    </source>
</evidence>
<evidence type="ECO:0000256" key="5">
    <source>
        <dbReference type="ARBA" id="ARBA00022692"/>
    </source>
</evidence>
<dbReference type="InterPro" id="IPR002816">
    <property type="entry name" value="TraB/PrgY/GumN_fam"/>
</dbReference>
<dbReference type="CDD" id="cd14789">
    <property type="entry name" value="Tiki"/>
    <property type="match status" value="1"/>
</dbReference>
<dbReference type="Pfam" id="PF01963">
    <property type="entry name" value="TraB_PrgY_gumN"/>
    <property type="match status" value="1"/>
</dbReference>
<keyword evidence="9" id="KW-1133">Transmembrane helix</keyword>
<evidence type="ECO:0000256" key="12">
    <source>
        <dbReference type="ARBA" id="ARBA00023180"/>
    </source>
</evidence>
<evidence type="ECO:0000256" key="3">
    <source>
        <dbReference type="ARBA" id="ARBA00004479"/>
    </source>
</evidence>
<comment type="cofactor">
    <cofactor evidence="2">
        <name>Co(2+)</name>
        <dbReference type="ChEBI" id="CHEBI:48828"/>
    </cofactor>
</comment>
<dbReference type="EMBL" id="JAHVHU010000026">
    <property type="protein sequence ID" value="MBY5960209.1"/>
    <property type="molecule type" value="Genomic_DNA"/>
</dbReference>
<comment type="cofactor">
    <cofactor evidence="1">
        <name>Mn(2+)</name>
        <dbReference type="ChEBI" id="CHEBI:29035"/>
    </cofactor>
</comment>
<keyword evidence="5" id="KW-0812">Transmembrane</keyword>
<evidence type="ECO:0000256" key="9">
    <source>
        <dbReference type="ARBA" id="ARBA00022989"/>
    </source>
</evidence>
<accession>A0A953LEP6</accession>
<keyword evidence="14" id="KW-1185">Reference proteome</keyword>
<dbReference type="GO" id="GO:0004222">
    <property type="term" value="F:metalloendopeptidase activity"/>
    <property type="evidence" value="ECO:0007669"/>
    <property type="project" value="TreeGrafter"/>
</dbReference>
<dbReference type="GO" id="GO:0016020">
    <property type="term" value="C:membrane"/>
    <property type="evidence" value="ECO:0007669"/>
    <property type="project" value="UniProtKB-SubCell"/>
</dbReference>
<evidence type="ECO:0000256" key="1">
    <source>
        <dbReference type="ARBA" id="ARBA00001936"/>
    </source>
</evidence>
<keyword evidence="8" id="KW-0378">Hydrolase</keyword>
<evidence type="ECO:0000256" key="4">
    <source>
        <dbReference type="ARBA" id="ARBA00022670"/>
    </source>
</evidence>
<dbReference type="PANTHER" id="PTHR31120">
    <property type="entry name" value="METALLOPROTEASE TIKI"/>
    <property type="match status" value="1"/>
</dbReference>
<evidence type="ECO:0000256" key="11">
    <source>
        <dbReference type="ARBA" id="ARBA00023136"/>
    </source>
</evidence>
<dbReference type="GO" id="GO:0046872">
    <property type="term" value="F:metal ion binding"/>
    <property type="evidence" value="ECO:0007669"/>
    <property type="project" value="UniProtKB-KW"/>
</dbReference>
<evidence type="ECO:0000313" key="14">
    <source>
        <dbReference type="Proteomes" id="UP000753961"/>
    </source>
</evidence>
<dbReference type="InterPro" id="IPR040230">
    <property type="entry name" value="TIKI1/2-like"/>
</dbReference>
<evidence type="ECO:0000313" key="13">
    <source>
        <dbReference type="EMBL" id="MBY5960209.1"/>
    </source>
</evidence>
<reference evidence="13" key="1">
    <citation type="submission" date="2021-06" db="EMBL/GenBank/DDBJ databases">
        <title>44 bacteria genomes isolated from Dapeng, Shenzhen.</title>
        <authorList>
            <person name="Zheng W."/>
            <person name="Yu S."/>
            <person name="Huang Y."/>
        </authorList>
    </citation>
    <scope>NUCLEOTIDE SEQUENCE</scope>
    <source>
        <strain evidence="13">DP5N28-2</strain>
    </source>
</reference>
<keyword evidence="11" id="KW-0472">Membrane</keyword>
<evidence type="ECO:0000256" key="8">
    <source>
        <dbReference type="ARBA" id="ARBA00022801"/>
    </source>
</evidence>
<evidence type="ECO:0000256" key="7">
    <source>
        <dbReference type="ARBA" id="ARBA00022729"/>
    </source>
</evidence>
<keyword evidence="12" id="KW-0325">Glycoprotein</keyword>
<keyword evidence="7" id="KW-0732">Signal</keyword>
<keyword evidence="6" id="KW-0479">Metal-binding</keyword>
<keyword evidence="4" id="KW-0645">Protease</keyword>
<comment type="subcellular location">
    <subcellularLocation>
        <location evidence="3">Membrane</location>
        <topology evidence="3">Single-pass type I membrane protein</topology>
    </subcellularLocation>
</comment>
<keyword evidence="10" id="KW-0482">Metalloprotease</keyword>
<protein>
    <submittedName>
        <fullName evidence="13">TraB/GumN family protein</fullName>
    </submittedName>
</protein>
<gene>
    <name evidence="13" type="ORF">KUV50_18795</name>
</gene>
<dbReference type="PANTHER" id="PTHR31120:SF6">
    <property type="entry name" value="METALLOPROTEASE TIKI HOMOLOG"/>
    <property type="match status" value="1"/>
</dbReference>